<dbReference type="STRING" id="685588.A0A067SR28"/>
<keyword evidence="9" id="KW-1185">Reference proteome</keyword>
<evidence type="ECO:0000256" key="2">
    <source>
        <dbReference type="ARBA" id="ARBA00022692"/>
    </source>
</evidence>
<evidence type="ECO:0000256" key="1">
    <source>
        <dbReference type="ARBA" id="ARBA00004141"/>
    </source>
</evidence>
<dbReference type="OrthoDB" id="3229610at2759"/>
<reference evidence="9" key="1">
    <citation type="journal article" date="2014" name="Proc. Natl. Acad. Sci. U.S.A.">
        <title>Extensive sampling of basidiomycete genomes demonstrates inadequacy of the white-rot/brown-rot paradigm for wood decay fungi.</title>
        <authorList>
            <person name="Riley R."/>
            <person name="Salamov A.A."/>
            <person name="Brown D.W."/>
            <person name="Nagy L.G."/>
            <person name="Floudas D."/>
            <person name="Held B.W."/>
            <person name="Levasseur A."/>
            <person name="Lombard V."/>
            <person name="Morin E."/>
            <person name="Otillar R."/>
            <person name="Lindquist E.A."/>
            <person name="Sun H."/>
            <person name="LaButti K.M."/>
            <person name="Schmutz J."/>
            <person name="Jabbour D."/>
            <person name="Luo H."/>
            <person name="Baker S.E."/>
            <person name="Pisabarro A.G."/>
            <person name="Walton J.D."/>
            <person name="Blanchette R.A."/>
            <person name="Henrissat B."/>
            <person name="Martin F."/>
            <person name="Cullen D."/>
            <person name="Hibbett D.S."/>
            <person name="Grigoriev I.V."/>
        </authorList>
    </citation>
    <scope>NUCLEOTIDE SEQUENCE [LARGE SCALE GENOMIC DNA]</scope>
    <source>
        <strain evidence="9">CBS 339.88</strain>
    </source>
</reference>
<sequence length="324" mass="36479">MGILNIPPQSYMGWKVSITLLHAIGVSSAIYRLVHRFRMHRAWWDDYVVFSPLVFNTLYCFLTWFRFDHRVTNIFSVPTSFRILNSFWLSLLPYLLSVWSSRVALALSLARIFPAKHQARVWSFILVAFLIISFIGCVLVTTLFCKYPSWLLLFYEGTDCAMVKGGFLLSPVFLISENIISDVLLVGSPLAFFWSVKLPQTERRLILAVFCGSILTLIVAISFGVLFVNSKVNLGEDEIIILVGICNIEAAVCLFASNLPVVSTRLYQKLRHRNLSRRQDAEGTQDSSPEPCTCTGVSDHYPSLGQLTLTEISTISSPPQSHNG</sequence>
<feature type="transmembrane region" description="Helical" evidence="6">
    <location>
        <begin position="121"/>
        <end position="144"/>
    </location>
</feature>
<evidence type="ECO:0000256" key="6">
    <source>
        <dbReference type="SAM" id="Phobius"/>
    </source>
</evidence>
<evidence type="ECO:0000259" key="7">
    <source>
        <dbReference type="Pfam" id="PF20684"/>
    </source>
</evidence>
<dbReference type="PANTHER" id="PTHR33048">
    <property type="entry name" value="PTH11-LIKE INTEGRAL MEMBRANE PROTEIN (AFU_ORTHOLOGUE AFUA_5G11245)"/>
    <property type="match status" value="1"/>
</dbReference>
<feature type="domain" description="Rhodopsin" evidence="7">
    <location>
        <begin position="32"/>
        <end position="263"/>
    </location>
</feature>
<keyword evidence="4 6" id="KW-0472">Membrane</keyword>
<accession>A0A067SR28</accession>
<dbReference type="PANTHER" id="PTHR33048:SF19">
    <property type="entry name" value="MEMBRANE PROTEIN PTH11-LIKE, PUTATIVE (AFU_ORTHOLOGUE AFUA_1G14080)-RELATED"/>
    <property type="match status" value="1"/>
</dbReference>
<evidence type="ECO:0000256" key="5">
    <source>
        <dbReference type="ARBA" id="ARBA00038359"/>
    </source>
</evidence>
<comment type="similarity">
    <text evidence="5">Belongs to the SAT4 family.</text>
</comment>
<feature type="transmembrane region" description="Helical" evidence="6">
    <location>
        <begin position="239"/>
        <end position="262"/>
    </location>
</feature>
<protein>
    <recommendedName>
        <fullName evidence="7">Rhodopsin domain-containing protein</fullName>
    </recommendedName>
</protein>
<evidence type="ECO:0000256" key="3">
    <source>
        <dbReference type="ARBA" id="ARBA00022989"/>
    </source>
</evidence>
<dbReference type="GO" id="GO:0016020">
    <property type="term" value="C:membrane"/>
    <property type="evidence" value="ECO:0007669"/>
    <property type="project" value="UniProtKB-SubCell"/>
</dbReference>
<feature type="transmembrane region" description="Helical" evidence="6">
    <location>
        <begin position="205"/>
        <end position="227"/>
    </location>
</feature>
<evidence type="ECO:0000313" key="8">
    <source>
        <dbReference type="EMBL" id="KDR69253.1"/>
    </source>
</evidence>
<dbReference type="EMBL" id="KL142403">
    <property type="protein sequence ID" value="KDR69253.1"/>
    <property type="molecule type" value="Genomic_DNA"/>
</dbReference>
<feature type="transmembrane region" description="Helical" evidence="6">
    <location>
        <begin position="12"/>
        <end position="34"/>
    </location>
</feature>
<dbReference type="InterPro" id="IPR052337">
    <property type="entry name" value="SAT4-like"/>
</dbReference>
<comment type="subcellular location">
    <subcellularLocation>
        <location evidence="1">Membrane</location>
        <topology evidence="1">Multi-pass membrane protein</topology>
    </subcellularLocation>
</comment>
<organism evidence="8 9">
    <name type="scientific">Galerina marginata (strain CBS 339.88)</name>
    <dbReference type="NCBI Taxonomy" id="685588"/>
    <lineage>
        <taxon>Eukaryota</taxon>
        <taxon>Fungi</taxon>
        <taxon>Dikarya</taxon>
        <taxon>Basidiomycota</taxon>
        <taxon>Agaricomycotina</taxon>
        <taxon>Agaricomycetes</taxon>
        <taxon>Agaricomycetidae</taxon>
        <taxon>Agaricales</taxon>
        <taxon>Agaricineae</taxon>
        <taxon>Strophariaceae</taxon>
        <taxon>Galerina</taxon>
    </lineage>
</organism>
<feature type="transmembrane region" description="Helical" evidence="6">
    <location>
        <begin position="87"/>
        <end position="109"/>
    </location>
</feature>
<dbReference type="Pfam" id="PF20684">
    <property type="entry name" value="Fung_rhodopsin"/>
    <property type="match status" value="1"/>
</dbReference>
<name>A0A067SR28_GALM3</name>
<feature type="transmembrane region" description="Helical" evidence="6">
    <location>
        <begin position="172"/>
        <end position="193"/>
    </location>
</feature>
<feature type="transmembrane region" description="Helical" evidence="6">
    <location>
        <begin position="46"/>
        <end position="67"/>
    </location>
</feature>
<gene>
    <name evidence="8" type="ORF">GALMADRAFT_926055</name>
</gene>
<dbReference type="Proteomes" id="UP000027222">
    <property type="component" value="Unassembled WGS sequence"/>
</dbReference>
<evidence type="ECO:0000313" key="9">
    <source>
        <dbReference type="Proteomes" id="UP000027222"/>
    </source>
</evidence>
<keyword evidence="3 6" id="KW-1133">Transmembrane helix</keyword>
<dbReference type="InterPro" id="IPR049326">
    <property type="entry name" value="Rhodopsin_dom_fungi"/>
</dbReference>
<keyword evidence="2 6" id="KW-0812">Transmembrane</keyword>
<evidence type="ECO:0000256" key="4">
    <source>
        <dbReference type="ARBA" id="ARBA00023136"/>
    </source>
</evidence>
<dbReference type="HOGENOM" id="CLU_052841_2_0_1"/>
<proteinExistence type="inferred from homology"/>
<dbReference type="AlphaFoldDB" id="A0A067SR28"/>